<dbReference type="InterPro" id="IPR056668">
    <property type="entry name" value="BB0158-like"/>
</dbReference>
<protein>
    <submittedName>
        <fullName evidence="2">P23-like cell envelope protein</fullName>
    </submittedName>
</protein>
<feature type="domain" description="Outer surface lipoprotein BB0158" evidence="1">
    <location>
        <begin position="72"/>
        <end position="254"/>
    </location>
</feature>
<accession>B5RNG6</accession>
<evidence type="ECO:0000313" key="3">
    <source>
        <dbReference type="Proteomes" id="UP000000611"/>
    </source>
</evidence>
<dbReference type="OrthoDB" id="350664at2"/>
<dbReference type="HOGENOM" id="CLU_086912_0_0_12"/>
<organism evidence="2 3">
    <name type="scientific">Borrelia duttonii (strain Ly)</name>
    <dbReference type="NCBI Taxonomy" id="412419"/>
    <lineage>
        <taxon>Bacteria</taxon>
        <taxon>Pseudomonadati</taxon>
        <taxon>Spirochaetota</taxon>
        <taxon>Spirochaetia</taxon>
        <taxon>Spirochaetales</taxon>
        <taxon>Borreliaceae</taxon>
        <taxon>Borrelia</taxon>
    </lineage>
</organism>
<dbReference type="KEGG" id="bdu:BDU_1111"/>
<dbReference type="EMBL" id="CP000979">
    <property type="protein sequence ID" value="ACH93902.1"/>
    <property type="molecule type" value="Genomic_DNA"/>
</dbReference>
<dbReference type="RefSeq" id="WP_012539441.1">
    <property type="nucleotide sequence ID" value="NC_011247.1"/>
</dbReference>
<dbReference type="Proteomes" id="UP000000611">
    <property type="component" value="Plasmid pl165"/>
</dbReference>
<geneLocation type="plasmid" evidence="2 3">
    <name>pl165</name>
</geneLocation>
<evidence type="ECO:0000259" key="1">
    <source>
        <dbReference type="Pfam" id="PF24960"/>
    </source>
</evidence>
<name>B5RNG6_BORDL</name>
<dbReference type="NCBIfam" id="NF033723">
    <property type="entry name" value="S2_P23"/>
    <property type="match status" value="1"/>
</dbReference>
<dbReference type="Pfam" id="PF24960">
    <property type="entry name" value="BB0158"/>
    <property type="match status" value="1"/>
</dbReference>
<dbReference type="AlphaFoldDB" id="B5RNG6"/>
<proteinExistence type="predicted"/>
<keyword evidence="3" id="KW-1185">Reference proteome</keyword>
<sequence>MNTKILLSIPTVVICTQCNNTTNEKLQYEENLSREIISRRKEYIEKFEDLQSRTTNPTEELNKTLKEPYETIEGNKSITIPILFMHKTINITWIKNKALTINGLDSKPISELQNKIRYSYSISPIYENGALSNKIMPIVLFETTQNGQDFEVTSFTLIDAPNLDFNTRKYSAVSSLFYTPPKTEKSQESGYVNAYPFWIANKNNEVIKALTQNRLIRAKIKVKNPKTRFAEEYDIELDTQYLILLITDVLQKNPGLSKVAPSFNLK</sequence>
<gene>
    <name evidence="2" type="ordered locus">BDU_1111</name>
</gene>
<evidence type="ECO:0000313" key="2">
    <source>
        <dbReference type="EMBL" id="ACH93902.1"/>
    </source>
</evidence>
<keyword evidence="2" id="KW-0614">Plasmid</keyword>
<reference evidence="2 3" key="1">
    <citation type="journal article" date="2008" name="PLoS Genet.">
        <title>The genome of Borrelia recurrentis, the agent of deadly louse-borne relapsing fever, is a degraded subset of tick-borne Borrelia duttonii.</title>
        <authorList>
            <person name="Lescot M."/>
            <person name="Audic S."/>
            <person name="Robert C."/>
            <person name="Nguyen T.T."/>
            <person name="Blanc G."/>
            <person name="Cutler S.J."/>
            <person name="Wincker P."/>
            <person name="Couloux A."/>
            <person name="Claverie J.-M."/>
            <person name="Raoult D."/>
            <person name="Drancourt M."/>
        </authorList>
    </citation>
    <scope>NUCLEOTIDE SEQUENCE [LARGE SCALE GENOMIC DNA]</scope>
    <source>
        <strain evidence="2 3">Ly</strain>
    </source>
</reference>